<keyword evidence="4" id="KW-0238">DNA-binding</keyword>
<dbReference type="GO" id="GO:0006355">
    <property type="term" value="P:regulation of DNA-templated transcription"/>
    <property type="evidence" value="ECO:0007669"/>
    <property type="project" value="InterPro"/>
</dbReference>
<dbReference type="InterPro" id="IPR003018">
    <property type="entry name" value="GAF"/>
</dbReference>
<dbReference type="Gene3D" id="3.30.450.40">
    <property type="match status" value="1"/>
</dbReference>
<dbReference type="PRINTS" id="PR01590">
    <property type="entry name" value="HTHFIS"/>
</dbReference>
<dbReference type="InterPro" id="IPR002078">
    <property type="entry name" value="Sigma_54_int"/>
</dbReference>
<keyword evidence="5" id="KW-0804">Transcription</keyword>
<dbReference type="AlphaFoldDB" id="A0A4Y3PIT3"/>
<dbReference type="RefSeq" id="WP_122962463.1">
    <property type="nucleotide sequence ID" value="NZ_BJMH01000003.1"/>
</dbReference>
<evidence type="ECO:0000256" key="2">
    <source>
        <dbReference type="ARBA" id="ARBA00022840"/>
    </source>
</evidence>
<keyword evidence="2" id="KW-0067">ATP-binding</keyword>
<dbReference type="SUPFAM" id="SSF52540">
    <property type="entry name" value="P-loop containing nucleoside triphosphate hydrolases"/>
    <property type="match status" value="1"/>
</dbReference>
<reference evidence="7 8" key="1">
    <citation type="submission" date="2019-06" db="EMBL/GenBank/DDBJ databases">
        <title>Whole genome shotgun sequence of Brevibacillus parabrevis NBRC 12334.</title>
        <authorList>
            <person name="Hosoyama A."/>
            <person name="Uohara A."/>
            <person name="Ohji S."/>
            <person name="Ichikawa N."/>
        </authorList>
    </citation>
    <scope>NUCLEOTIDE SEQUENCE [LARGE SCALE GENOMIC DNA]</scope>
    <source>
        <strain evidence="7 8">NBRC 12334</strain>
    </source>
</reference>
<dbReference type="Pfam" id="PF25601">
    <property type="entry name" value="AAA_lid_14"/>
    <property type="match status" value="1"/>
</dbReference>
<gene>
    <name evidence="7" type="ORF">BPA01_07180</name>
</gene>
<evidence type="ECO:0000256" key="3">
    <source>
        <dbReference type="ARBA" id="ARBA00023015"/>
    </source>
</evidence>
<dbReference type="Gene3D" id="1.10.8.60">
    <property type="match status" value="1"/>
</dbReference>
<dbReference type="InterPro" id="IPR058031">
    <property type="entry name" value="AAA_lid_NorR"/>
</dbReference>
<dbReference type="InterPro" id="IPR009057">
    <property type="entry name" value="Homeodomain-like_sf"/>
</dbReference>
<dbReference type="EMBL" id="BJMH01000003">
    <property type="protein sequence ID" value="GEB31138.1"/>
    <property type="molecule type" value="Genomic_DNA"/>
</dbReference>
<keyword evidence="1" id="KW-0547">Nucleotide-binding</keyword>
<comment type="caution">
    <text evidence="7">The sequence shown here is derived from an EMBL/GenBank/DDBJ whole genome shotgun (WGS) entry which is preliminary data.</text>
</comment>
<dbReference type="Pfam" id="PF01590">
    <property type="entry name" value="GAF"/>
    <property type="match status" value="1"/>
</dbReference>
<feature type="domain" description="Sigma-54 factor interaction" evidence="6">
    <location>
        <begin position="287"/>
        <end position="513"/>
    </location>
</feature>
<dbReference type="CDD" id="cd00009">
    <property type="entry name" value="AAA"/>
    <property type="match status" value="1"/>
</dbReference>
<evidence type="ECO:0000256" key="5">
    <source>
        <dbReference type="ARBA" id="ARBA00023163"/>
    </source>
</evidence>
<dbReference type="STRING" id="54914.AV540_14375"/>
<keyword evidence="3" id="KW-0805">Transcription regulation</keyword>
<protein>
    <submittedName>
        <fullName evidence="7">Sigma-54-dependent Fis family transcriptional regulator</fullName>
    </submittedName>
</protein>
<dbReference type="InterPro" id="IPR027417">
    <property type="entry name" value="P-loop_NTPase"/>
</dbReference>
<proteinExistence type="predicted"/>
<accession>A0A4Y3PIT3</accession>
<dbReference type="PROSITE" id="PS00675">
    <property type="entry name" value="SIGMA54_INTERACT_1"/>
    <property type="match status" value="1"/>
</dbReference>
<dbReference type="Gene3D" id="1.10.10.60">
    <property type="entry name" value="Homeodomain-like"/>
    <property type="match status" value="1"/>
</dbReference>
<dbReference type="GO" id="GO:0005524">
    <property type="term" value="F:ATP binding"/>
    <property type="evidence" value="ECO:0007669"/>
    <property type="project" value="UniProtKB-KW"/>
</dbReference>
<dbReference type="InterPro" id="IPR003593">
    <property type="entry name" value="AAA+_ATPase"/>
</dbReference>
<keyword evidence="8" id="KW-1185">Reference proteome</keyword>
<dbReference type="FunFam" id="3.40.50.300:FF:000006">
    <property type="entry name" value="DNA-binding transcriptional regulator NtrC"/>
    <property type="match status" value="1"/>
</dbReference>
<dbReference type="PANTHER" id="PTHR32071:SF99">
    <property type="entry name" value="TRANSCRIPTIONAL REGULATORY PROTEIN"/>
    <property type="match status" value="1"/>
</dbReference>
<sequence length="594" mass="65462">MSTIVKQSWKRCQESNLNAWEKANDQIISSKRIKEIIQENHPLIQESLPLFNKLAPFLLSTEHIALLSDRDGNIIHTVGDPVFANQAQKVQLQIGANWTENSKGTNAIGTALIAQQPVQIQGEQHYFLENRFLTCSAAPIFSPTGELLGVIDISTRKEYSHPFALTIACMIAETLQNRFLYADAQRVIALGESPVVKGEPGKVPLVGLDRDGRLIGFNEPAKQQLGTEALGKRLPQEYERAGREVQDKRPRLFTSGSWTDASSKTSDADALKSLKKPKTQLKPFPRLAGSCPLFLQAKMLGQKAAQVDFPVLILGESGTGKELFAQMVHETGPRAQEPFIAVNCSAISENLIESELFGYESGAFTGANREGRIGKFEAAKKGTIFLDEIGDMSLRGQAALLRVLQEKVVTPVGSNQSRPIQARIIAATHRNLPEEIKAGRFRADLYYRLKGVSIHLPPLRKRSDIIQVAEHLMQQIAPEQPSELLPSAKAKLVAYSWPGNVRELQGVLVQAAFLSDGDDIGEEHIQLEGLTEEAEHEQGIPSLRETELVAIRRALHSSGGNVSKAAKLLQIGRNTLYRKMAEYQLGAPFYMGES</sequence>
<dbReference type="Gene3D" id="3.40.50.300">
    <property type="entry name" value="P-loop containing nucleotide triphosphate hydrolases"/>
    <property type="match status" value="1"/>
</dbReference>
<name>A0A4Y3PIT3_BREPA</name>
<evidence type="ECO:0000313" key="8">
    <source>
        <dbReference type="Proteomes" id="UP000316882"/>
    </source>
</evidence>
<dbReference type="InterPro" id="IPR029016">
    <property type="entry name" value="GAF-like_dom_sf"/>
</dbReference>
<dbReference type="GeneID" id="87610732"/>
<evidence type="ECO:0000259" key="6">
    <source>
        <dbReference type="PROSITE" id="PS50045"/>
    </source>
</evidence>
<dbReference type="InterPro" id="IPR002197">
    <property type="entry name" value="HTH_Fis"/>
</dbReference>
<evidence type="ECO:0000256" key="1">
    <source>
        <dbReference type="ARBA" id="ARBA00022741"/>
    </source>
</evidence>
<dbReference type="Pfam" id="PF00158">
    <property type="entry name" value="Sigma54_activat"/>
    <property type="match status" value="1"/>
</dbReference>
<dbReference type="GO" id="GO:0043565">
    <property type="term" value="F:sequence-specific DNA binding"/>
    <property type="evidence" value="ECO:0007669"/>
    <property type="project" value="InterPro"/>
</dbReference>
<dbReference type="SMART" id="SM00382">
    <property type="entry name" value="AAA"/>
    <property type="match status" value="1"/>
</dbReference>
<evidence type="ECO:0000313" key="7">
    <source>
        <dbReference type="EMBL" id="GEB31138.1"/>
    </source>
</evidence>
<dbReference type="PROSITE" id="PS50045">
    <property type="entry name" value="SIGMA54_INTERACT_4"/>
    <property type="match status" value="1"/>
</dbReference>
<organism evidence="7 8">
    <name type="scientific">Brevibacillus parabrevis</name>
    <dbReference type="NCBI Taxonomy" id="54914"/>
    <lineage>
        <taxon>Bacteria</taxon>
        <taxon>Bacillati</taxon>
        <taxon>Bacillota</taxon>
        <taxon>Bacilli</taxon>
        <taxon>Bacillales</taxon>
        <taxon>Paenibacillaceae</taxon>
        <taxon>Brevibacillus</taxon>
    </lineage>
</organism>
<dbReference type="Pfam" id="PF02954">
    <property type="entry name" value="HTH_8"/>
    <property type="match status" value="1"/>
</dbReference>
<dbReference type="SUPFAM" id="SSF46689">
    <property type="entry name" value="Homeodomain-like"/>
    <property type="match status" value="1"/>
</dbReference>
<dbReference type="InterPro" id="IPR025662">
    <property type="entry name" value="Sigma_54_int_dom_ATP-bd_1"/>
</dbReference>
<dbReference type="Proteomes" id="UP000316882">
    <property type="component" value="Unassembled WGS sequence"/>
</dbReference>
<evidence type="ECO:0000256" key="4">
    <source>
        <dbReference type="ARBA" id="ARBA00023125"/>
    </source>
</evidence>
<dbReference type="PANTHER" id="PTHR32071">
    <property type="entry name" value="TRANSCRIPTIONAL REGULATORY PROTEIN"/>
    <property type="match status" value="1"/>
</dbReference>